<name>A0AAV7EHD1_ARIFI</name>
<evidence type="ECO:0000313" key="1">
    <source>
        <dbReference type="EMBL" id="KAG9448237.1"/>
    </source>
</evidence>
<dbReference type="Proteomes" id="UP000825729">
    <property type="component" value="Unassembled WGS sequence"/>
</dbReference>
<gene>
    <name evidence="1" type="ORF">H6P81_014365</name>
</gene>
<sequence>MGYCISATWQLIATLAVPRTEVSKPSDKVSTGKSVLSVARRPDGKLLPCGCMDDTISVFDVARAKRENLAGRSHVWPCKLTRGVAFRPLGGAGVREGRLELRSRSFPPNSKSSHLFQVPFPCVRPLQELARLLLQHQGPLFFMVANAVTFPHGGRYCLRVSPSPLSLANPSKTRPSVYTALCSFLFNASLFPTKPAYVHFPPFPFKLATIPPSRVGI</sequence>
<protein>
    <submittedName>
        <fullName evidence="1">Uncharacterized protein</fullName>
    </submittedName>
</protein>
<dbReference type="AlphaFoldDB" id="A0AAV7EHD1"/>
<reference evidence="1 2" key="1">
    <citation type="submission" date="2021-07" db="EMBL/GenBank/DDBJ databases">
        <title>The Aristolochia fimbriata genome: insights into angiosperm evolution, floral development and chemical biosynthesis.</title>
        <authorList>
            <person name="Jiao Y."/>
        </authorList>
    </citation>
    <scope>NUCLEOTIDE SEQUENCE [LARGE SCALE GENOMIC DNA]</scope>
    <source>
        <strain evidence="1">IBCAS-2021</strain>
        <tissue evidence="1">Leaf</tissue>
    </source>
</reference>
<comment type="caution">
    <text evidence="1">The sequence shown here is derived from an EMBL/GenBank/DDBJ whole genome shotgun (WGS) entry which is preliminary data.</text>
</comment>
<keyword evidence="2" id="KW-1185">Reference proteome</keyword>
<accession>A0AAV7EHD1</accession>
<evidence type="ECO:0000313" key="2">
    <source>
        <dbReference type="Proteomes" id="UP000825729"/>
    </source>
</evidence>
<proteinExistence type="predicted"/>
<organism evidence="1 2">
    <name type="scientific">Aristolochia fimbriata</name>
    <name type="common">White veined hardy Dutchman's pipe vine</name>
    <dbReference type="NCBI Taxonomy" id="158543"/>
    <lineage>
        <taxon>Eukaryota</taxon>
        <taxon>Viridiplantae</taxon>
        <taxon>Streptophyta</taxon>
        <taxon>Embryophyta</taxon>
        <taxon>Tracheophyta</taxon>
        <taxon>Spermatophyta</taxon>
        <taxon>Magnoliopsida</taxon>
        <taxon>Magnoliidae</taxon>
        <taxon>Piperales</taxon>
        <taxon>Aristolochiaceae</taxon>
        <taxon>Aristolochia</taxon>
    </lineage>
</organism>
<dbReference type="EMBL" id="JAINDJ010000005">
    <property type="protein sequence ID" value="KAG9448237.1"/>
    <property type="molecule type" value="Genomic_DNA"/>
</dbReference>